<proteinExistence type="predicted"/>
<organism evidence="1 2">
    <name type="scientific">Brevundimonas variabilis</name>
    <dbReference type="NCBI Taxonomy" id="74312"/>
    <lineage>
        <taxon>Bacteria</taxon>
        <taxon>Pseudomonadati</taxon>
        <taxon>Pseudomonadota</taxon>
        <taxon>Alphaproteobacteria</taxon>
        <taxon>Caulobacterales</taxon>
        <taxon>Caulobacteraceae</taxon>
        <taxon>Brevundimonas</taxon>
    </lineage>
</organism>
<evidence type="ECO:0000313" key="1">
    <source>
        <dbReference type="EMBL" id="MBB5745554.1"/>
    </source>
</evidence>
<sequence length="186" mass="19615">MLSTLAFAAFLSIQSVPQDGPVVTAGPAAGGETASEVRLREALAYSNPLPRGAPTEDYPLVAWCDALVSGHVALGETLSDRAPEDLEIMRLGRLEASDFRSALSAATARQSTASRAAAREAAADATGRWTPLLGQADEATRSRAFGLFFGLPGRCEHAARRIRENITTPPATLTEVGLRTEGVDRP</sequence>
<gene>
    <name evidence="1" type="ORF">GGR13_001138</name>
</gene>
<protein>
    <submittedName>
        <fullName evidence="1">Uncharacterized protein</fullName>
    </submittedName>
</protein>
<dbReference type="RefSeq" id="WP_183212538.1">
    <property type="nucleotide sequence ID" value="NZ_JACHOR010000002.1"/>
</dbReference>
<evidence type="ECO:0000313" key="2">
    <source>
        <dbReference type="Proteomes" id="UP000545037"/>
    </source>
</evidence>
<dbReference type="Proteomes" id="UP000545037">
    <property type="component" value="Unassembled WGS sequence"/>
</dbReference>
<reference evidence="1 2" key="1">
    <citation type="submission" date="2020-08" db="EMBL/GenBank/DDBJ databases">
        <title>Genomic Encyclopedia of Type Strains, Phase IV (KMG-IV): sequencing the most valuable type-strain genomes for metagenomic binning, comparative biology and taxonomic classification.</title>
        <authorList>
            <person name="Goeker M."/>
        </authorList>
    </citation>
    <scope>NUCLEOTIDE SEQUENCE [LARGE SCALE GENOMIC DNA]</scope>
    <source>
        <strain evidence="1 2">DSM 4737</strain>
    </source>
</reference>
<name>A0A7W9CH50_9CAUL</name>
<keyword evidence="2" id="KW-1185">Reference proteome</keyword>
<dbReference type="AlphaFoldDB" id="A0A7W9CH50"/>
<dbReference type="EMBL" id="JACHOR010000002">
    <property type="protein sequence ID" value="MBB5745554.1"/>
    <property type="molecule type" value="Genomic_DNA"/>
</dbReference>
<comment type="caution">
    <text evidence="1">The sequence shown here is derived from an EMBL/GenBank/DDBJ whole genome shotgun (WGS) entry which is preliminary data.</text>
</comment>
<accession>A0A7W9CH50</accession>